<feature type="coiled-coil region" evidence="2">
    <location>
        <begin position="804"/>
        <end position="930"/>
    </location>
</feature>
<feature type="region of interest" description="Disordered" evidence="3">
    <location>
        <begin position="1037"/>
        <end position="1130"/>
    </location>
</feature>
<dbReference type="GeneID" id="106661871"/>
<protein>
    <submittedName>
        <fullName evidence="4">Uncharacterized protein</fullName>
    </submittedName>
</protein>
<feature type="compositionally biased region" description="Basic and acidic residues" evidence="3">
    <location>
        <begin position="365"/>
        <end position="376"/>
    </location>
</feature>
<evidence type="ECO:0000256" key="1">
    <source>
        <dbReference type="ARBA" id="ARBA00023054"/>
    </source>
</evidence>
<dbReference type="PANTHER" id="PTHR18870:SF9">
    <property type="entry name" value="PROTEIN TAG-278-RELATED"/>
    <property type="match status" value="1"/>
</dbReference>
<keyword evidence="5" id="KW-1185">Reference proteome</keyword>
<feature type="compositionally biased region" description="Basic residues" evidence="3">
    <location>
        <begin position="1116"/>
        <end position="1130"/>
    </location>
</feature>
<dbReference type="RefSeq" id="XP_014241081.1">
    <property type="nucleotide sequence ID" value="XM_014385595.2"/>
</dbReference>
<feature type="compositionally biased region" description="Basic residues" evidence="3">
    <location>
        <begin position="1"/>
        <end position="20"/>
    </location>
</feature>
<evidence type="ECO:0000256" key="3">
    <source>
        <dbReference type="SAM" id="MobiDB-lite"/>
    </source>
</evidence>
<feature type="compositionally biased region" description="Basic and acidic residues" evidence="3">
    <location>
        <begin position="480"/>
        <end position="506"/>
    </location>
</feature>
<dbReference type="Proteomes" id="UP000494040">
    <property type="component" value="Unassembled WGS sequence"/>
</dbReference>
<dbReference type="PANTHER" id="PTHR18870">
    <property type="entry name" value="PROTEIN TAG-278-RELATED"/>
    <property type="match status" value="1"/>
</dbReference>
<dbReference type="EnsemblMetazoa" id="XM_014385595.2">
    <property type="protein sequence ID" value="XP_014241081.1"/>
    <property type="gene ID" value="LOC106661871"/>
</dbReference>
<feature type="compositionally biased region" description="Acidic residues" evidence="3">
    <location>
        <begin position="388"/>
        <end position="428"/>
    </location>
</feature>
<feature type="compositionally biased region" description="Basic and acidic residues" evidence="3">
    <location>
        <begin position="1050"/>
        <end position="1060"/>
    </location>
</feature>
<feature type="coiled-coil region" evidence="2">
    <location>
        <begin position="517"/>
        <end position="656"/>
    </location>
</feature>
<accession>A0A8I6R891</accession>
<reference evidence="4" key="1">
    <citation type="submission" date="2022-01" db="UniProtKB">
        <authorList>
            <consortium name="EnsemblMetazoa"/>
        </authorList>
    </citation>
    <scope>IDENTIFICATION</scope>
</reference>
<organism evidence="4 5">
    <name type="scientific">Cimex lectularius</name>
    <name type="common">Bed bug</name>
    <name type="synonym">Acanthia lectularia</name>
    <dbReference type="NCBI Taxonomy" id="79782"/>
    <lineage>
        <taxon>Eukaryota</taxon>
        <taxon>Metazoa</taxon>
        <taxon>Ecdysozoa</taxon>
        <taxon>Arthropoda</taxon>
        <taxon>Hexapoda</taxon>
        <taxon>Insecta</taxon>
        <taxon>Pterygota</taxon>
        <taxon>Neoptera</taxon>
        <taxon>Paraneoptera</taxon>
        <taxon>Hemiptera</taxon>
        <taxon>Heteroptera</taxon>
        <taxon>Panheteroptera</taxon>
        <taxon>Cimicomorpha</taxon>
        <taxon>Cimicidae</taxon>
        <taxon>Cimex</taxon>
    </lineage>
</organism>
<feature type="coiled-coil region" evidence="2">
    <location>
        <begin position="687"/>
        <end position="741"/>
    </location>
</feature>
<feature type="region of interest" description="Disordered" evidence="3">
    <location>
        <begin position="304"/>
        <end position="508"/>
    </location>
</feature>
<feature type="compositionally biased region" description="Basic and acidic residues" evidence="3">
    <location>
        <begin position="429"/>
        <end position="444"/>
    </location>
</feature>
<dbReference type="OrthoDB" id="75801at2759"/>
<feature type="compositionally biased region" description="Basic and acidic residues" evidence="3">
    <location>
        <begin position="1068"/>
        <end position="1088"/>
    </location>
</feature>
<evidence type="ECO:0000313" key="5">
    <source>
        <dbReference type="Proteomes" id="UP000494040"/>
    </source>
</evidence>
<feature type="compositionally biased region" description="Basic and acidic residues" evidence="3">
    <location>
        <begin position="304"/>
        <end position="327"/>
    </location>
</feature>
<evidence type="ECO:0000313" key="4">
    <source>
        <dbReference type="EnsemblMetazoa" id="XP_014241081.1"/>
    </source>
</evidence>
<dbReference type="OMA" id="CYNLENQ"/>
<feature type="region of interest" description="Disordered" evidence="3">
    <location>
        <begin position="1"/>
        <end position="34"/>
    </location>
</feature>
<dbReference type="AlphaFoldDB" id="A0A8I6R891"/>
<feature type="compositionally biased region" description="Acidic residues" evidence="3">
    <location>
        <begin position="445"/>
        <end position="479"/>
    </location>
</feature>
<dbReference type="KEGG" id="clec:106661871"/>
<feature type="compositionally biased region" description="Polar residues" evidence="3">
    <location>
        <begin position="71"/>
        <end position="84"/>
    </location>
</feature>
<sequence>MFNFFKKKKDVHAKGRRQKRHPEPERPPRKTEVKKLVEMGNNYSKLDDCNKDGISPIETNQFDRIPMSPAVNASQEDGPSSKKLTTGINIYEKFSNTEGSCKIENDDLLKTNTILYNSYNEKPLKDVNTSEYGSQTNTVIQKIDKADTSCTINNETGKINLKEGVLKGNEVLDKNISDVQLDEIAFIEEMGKGKIDLQDITLMQEKEIVLTEVAAVPQIDEEVEQEIDESLADFTNSDPVTCEEDLSNNVVNKCENIKLNIEEIKYEMIPEKTDNLKTAVDSESPEILKKNINDSRAKFFDELLGGDRKGKDGEADAKTEPVKKESPSDEEMISLRSIGLIESFPSIREEDEEEPKFLKKKKHVHWADSEEGRCLESYEEFLTPSSSSEDEEVDDDGEEKDVDGDSDEVDEDSLEEECDEEQAEDIIPDDWRQDDEPAKAKIESDSEEESEKDSENEEEDDETDETEEEEQEENNEVIEECVKQATKENLDSVTKPEEKEAIKNDDSQEVTSLYSKLTELQKDLLQKASTLERAQTELEDAYNEADYVKRKVEKLESDLEEQKQRNSELARRLSEDYANAEDRKRLKDADIKIAELEFKVREIRGEKEKLEESLSVLKMERDAELRRVKDALNAALAEKKEQEAKYQKEFETLRTLNSGREVQMLEDFEWKLREVEKLGKKKIAEAIEDREKKIIELSSKLEQAEADLVQLVELKAYEEELKQLKATYSEQRKNLRIIQRKYEDIQVNEMILQEEVNRLRIAIDKEKSAITNLQALHREEISEKDRKMLFKLEYQKNQLNSEWEEKLKRDCAKLKSDLERTFREERMSAVDTAKRLKDQELANQRYNYEKKIEDLKTEIEGYKERLKFKEGKHQMELQKAQTSADREALDMRRQLDKLDMSYQEKIEKLQEDHEKEINSLKVEHEKKIAQCESSLQQQLGTTRTTLELVKQSMQDENQKKIEQLVRKHEQKMAEQWDKWERAKEMEIQELQSSHRKTVELLQLQLDVLRKSKSQRIEAAPSESAPKHSTDLVLVGDPSAKISHNPLSSRLEPERCPKEENIEGNFPSGEKDFKHTDNDKKTDDNLRLEEVEEIEENLEIPRDVAKVHQQPQQQQPRPHHRHRRSRKGRRN</sequence>
<name>A0A8I6R891_CIMLE</name>
<feature type="region of interest" description="Disordered" evidence="3">
    <location>
        <begin position="58"/>
        <end position="84"/>
    </location>
</feature>
<keyword evidence="1 2" id="KW-0175">Coiled coil</keyword>
<evidence type="ECO:0000256" key="2">
    <source>
        <dbReference type="SAM" id="Coils"/>
    </source>
</evidence>
<feature type="compositionally biased region" description="Basic and acidic residues" evidence="3">
    <location>
        <begin position="21"/>
        <end position="34"/>
    </location>
</feature>
<proteinExistence type="predicted"/>